<evidence type="ECO:0008006" key="3">
    <source>
        <dbReference type="Google" id="ProtNLM"/>
    </source>
</evidence>
<accession>A0ABX7IS96</accession>
<evidence type="ECO:0000313" key="2">
    <source>
        <dbReference type="Proteomes" id="UP000644167"/>
    </source>
</evidence>
<name>A0ABX7IS96_9GAMM</name>
<gene>
    <name evidence="1" type="ORF">JSY38_05325</name>
</gene>
<dbReference type="Proteomes" id="UP000644167">
    <property type="component" value="Chromosome"/>
</dbReference>
<reference evidence="1 2" key="1">
    <citation type="submission" date="2021-02" db="EMBL/GenBank/DDBJ databases">
        <title>The genome of Marinomonas foliarum JZW.</title>
        <authorList>
            <person name="Sun M."/>
        </authorList>
    </citation>
    <scope>NUCLEOTIDE SEQUENCE [LARGE SCALE GENOMIC DNA]</scope>
    <source>
        <strain evidence="1 2">JZW</strain>
    </source>
</reference>
<sequence>METIASSDRFTFGSESFFTDVTDLLFHKEGVQLTSVSAPQSVACYQTKGLEKNFRLRLVLIPLTNGRLLGRLSWLDGQGVDHVCCYVNEAFDCVIRKSDGVWIKQAKSAEKVCLQCFVKLDK</sequence>
<organism evidence="1 2">
    <name type="scientific">Marinomonas foliarum</name>
    <dbReference type="NCBI Taxonomy" id="491950"/>
    <lineage>
        <taxon>Bacteria</taxon>
        <taxon>Pseudomonadati</taxon>
        <taxon>Pseudomonadota</taxon>
        <taxon>Gammaproteobacteria</taxon>
        <taxon>Oceanospirillales</taxon>
        <taxon>Oceanospirillaceae</taxon>
        <taxon>Marinomonas</taxon>
    </lineage>
</organism>
<keyword evidence="2" id="KW-1185">Reference proteome</keyword>
<protein>
    <recommendedName>
        <fullName evidence="3">PilZ domain-containing protein</fullName>
    </recommendedName>
</protein>
<dbReference type="RefSeq" id="WP_205115690.1">
    <property type="nucleotide sequence ID" value="NZ_CP070273.1"/>
</dbReference>
<evidence type="ECO:0000313" key="1">
    <source>
        <dbReference type="EMBL" id="QRV24956.1"/>
    </source>
</evidence>
<proteinExistence type="predicted"/>
<dbReference type="EMBL" id="CP070273">
    <property type="protein sequence ID" value="QRV24956.1"/>
    <property type="molecule type" value="Genomic_DNA"/>
</dbReference>